<dbReference type="OMA" id="DIRENSC"/>
<dbReference type="InterPro" id="IPR042197">
    <property type="entry name" value="Apaf_helical"/>
</dbReference>
<dbReference type="FunFam" id="3.40.50.300:FF:001091">
    <property type="entry name" value="Probable disease resistance protein At1g61300"/>
    <property type="match status" value="1"/>
</dbReference>
<dbReference type="Pfam" id="PF00931">
    <property type="entry name" value="NB-ARC"/>
    <property type="match status" value="1"/>
</dbReference>
<name>A0A834Z741_TETSI</name>
<feature type="domain" description="Disease resistance N-terminal" evidence="5">
    <location>
        <begin position="5"/>
        <end position="88"/>
    </location>
</feature>
<dbReference type="InterPro" id="IPR032675">
    <property type="entry name" value="LRR_dom_sf"/>
</dbReference>
<evidence type="ECO:0000313" key="8">
    <source>
        <dbReference type="EMBL" id="KAF8400590.1"/>
    </source>
</evidence>
<comment type="caution">
    <text evidence="8">The sequence shown here is derived from an EMBL/GenBank/DDBJ whole genome shotgun (WGS) entry which is preliminary data.</text>
</comment>
<dbReference type="InterPro" id="IPR041118">
    <property type="entry name" value="Rx_N"/>
</dbReference>
<evidence type="ECO:0000259" key="7">
    <source>
        <dbReference type="Pfam" id="PF23598"/>
    </source>
</evidence>
<dbReference type="SUPFAM" id="SSF52058">
    <property type="entry name" value="L domain-like"/>
    <property type="match status" value="2"/>
</dbReference>
<dbReference type="Pfam" id="PF23559">
    <property type="entry name" value="WHD_DRP"/>
    <property type="match status" value="1"/>
</dbReference>
<reference evidence="8 9" key="1">
    <citation type="submission" date="2020-04" db="EMBL/GenBank/DDBJ databases">
        <title>Plant Genome Project.</title>
        <authorList>
            <person name="Zhang R.-G."/>
        </authorList>
    </citation>
    <scope>NUCLEOTIDE SEQUENCE [LARGE SCALE GENOMIC DNA]</scope>
    <source>
        <strain evidence="8">YNK0</strain>
        <tissue evidence="8">Leaf</tissue>
    </source>
</reference>
<evidence type="ECO:0000256" key="1">
    <source>
        <dbReference type="ARBA" id="ARBA00022737"/>
    </source>
</evidence>
<dbReference type="Gene3D" id="3.80.10.10">
    <property type="entry name" value="Ribonuclease Inhibitor"/>
    <property type="match status" value="2"/>
</dbReference>
<dbReference type="Gene3D" id="1.10.10.10">
    <property type="entry name" value="Winged helix-like DNA-binding domain superfamily/Winged helix DNA-binding domain"/>
    <property type="match status" value="1"/>
</dbReference>
<dbReference type="EMBL" id="JABCRI010000009">
    <property type="protein sequence ID" value="KAF8400590.1"/>
    <property type="molecule type" value="Genomic_DNA"/>
</dbReference>
<dbReference type="InterPro" id="IPR058922">
    <property type="entry name" value="WHD_DRP"/>
</dbReference>
<dbReference type="Pfam" id="PF23598">
    <property type="entry name" value="LRR_14"/>
    <property type="match status" value="2"/>
</dbReference>
<evidence type="ECO:0000259" key="6">
    <source>
        <dbReference type="Pfam" id="PF23559"/>
    </source>
</evidence>
<sequence length="1330" mass="151996">MAESVVTFFLDKLSELLAFEVGLVLGVEKELRSLQNELQWIRSFLKDADGKSKGNERVRIWVNQIRDVAYDAEDIVDTFILQRERRRGRLDDGVLGFLRRCTRPSTTQLGIRHQFGKKIEDIKIRIGEISANKSKYGIEKIEGGEAASSSSSEGRPQKRMGISCIADEMDVVGIEDDVNSLVHRLIKGAQRRTVVSIVGMGGLGKTTLAKKVYNTSEVKGHFDCQAWITVSQEYSMRMLLLNVLRSVALPEEDIEKAQKMDVEELGKRVRENLKERRYLIIVDDIWNRDAWDAFEPVFPNGVEGSRVMLTTRNKDVALYADARSVPYELKFLPECKCWELFCNKASHENVAKRSSNGQVRTCRIHDLLRELSISEAKEGKFFDIYPHDNPISPIVARRLIVYHDKIIPNRFLSLGHLHSFLSFTSDVDLHKNQYTAFLGGFKLIRVLDLEGAHIAYIPNEIGELIHLRYLGLRRVGLAEVPSTIGNLFNLQTLDIRENSCKRLPKKFWKNQFLRHLNMGKCVTLHFKLLHQDPIDVPKHAQLGHLRNLETLTGIRAGSWIGDSLTKFSNLRKLGIGRVSNIHGPELVNSLAKLDHLHSLWLEGEEIPKLTFSHHHHLYKMYLLGSLKTLPVLQEFPANLTKLHLGFCKLEQDPFATLERLPKLQSLRLLPDAYSGRGMRCSSRGFPQLEVLEIRKLNQLEHWTVEEGAMPNLKSLSLNECSMLKMLPEGLRRITTLQNLKLLRMPLNFTQRVYEYDGLDWYKIEHIPSITIKWIDEAWDAFELAFPNGMEGSRVMLTTHNKDVAVYADARSVPHELKFLPESKDICGGLPLAIVVLGGMLSCKEKVLSEWQKVSKSATWQLQEGQNRISGILALSYNDLPYYLKSCFVYCGVFPEDFEIPSWKLTKLWIAEGFVQQRGAERLEEVADDYLKELIHRSMIQVAKRSSKGRVKTCHIHDLLRDLAIAEAKEGKFFDIYAHNDSTISPIVARRHVVYDENIMLIGWSLGSRGRMPSTHTQRDRRSHSFEVSWIEEYRNSDTSNLPISNLTNLQTLDIRETQCKSLPNEFLNKKFLRHLCIGKCVFLVSKIIHENPIDLPKQVELGRLRNLETLTGIIAHSWIWESLEKLTNLRKLGIGRVSSDHRMGLASSLAKLDSLNFLCLEGKSIPTFRLTHHQHLSTMFLLGGLEKLPKLFLEGSELKQDPMAVLMELPKLQILGLLQGAYFGKVMHCLLPGFPKLEKLVIQLNKLEDWEVDIGAPRNLRSLSLIECAEMKTLPEGMAYMTNLRELKLLGIPPIITDNMYEAYCGREWIKTEHIPSVTMRANADQYGDP</sequence>
<proteinExistence type="predicted"/>
<evidence type="ECO:0008006" key="10">
    <source>
        <dbReference type="Google" id="ProtNLM"/>
    </source>
</evidence>
<evidence type="ECO:0000259" key="4">
    <source>
        <dbReference type="Pfam" id="PF00931"/>
    </source>
</evidence>
<dbReference type="PANTHER" id="PTHR23155">
    <property type="entry name" value="DISEASE RESISTANCE PROTEIN RP"/>
    <property type="match status" value="1"/>
</dbReference>
<keyword evidence="2" id="KW-0547">Nucleotide-binding</keyword>
<feature type="domain" description="Disease resistance R13L4/SHOC-2-like LRR" evidence="7">
    <location>
        <begin position="1035"/>
        <end position="1263"/>
    </location>
</feature>
<dbReference type="PANTHER" id="PTHR23155:SF1193">
    <property type="entry name" value="DISEASE RESISTANCE PROTEIN RPP13-RELATED"/>
    <property type="match status" value="1"/>
</dbReference>
<dbReference type="InterPro" id="IPR036388">
    <property type="entry name" value="WH-like_DNA-bd_sf"/>
</dbReference>
<organism evidence="8 9">
    <name type="scientific">Tetracentron sinense</name>
    <name type="common">Spur-leaf</name>
    <dbReference type="NCBI Taxonomy" id="13715"/>
    <lineage>
        <taxon>Eukaryota</taxon>
        <taxon>Viridiplantae</taxon>
        <taxon>Streptophyta</taxon>
        <taxon>Embryophyta</taxon>
        <taxon>Tracheophyta</taxon>
        <taxon>Spermatophyta</taxon>
        <taxon>Magnoliopsida</taxon>
        <taxon>Trochodendrales</taxon>
        <taxon>Trochodendraceae</taxon>
        <taxon>Tetracentron</taxon>
    </lineage>
</organism>
<dbReference type="Pfam" id="PF18052">
    <property type="entry name" value="Rx_N"/>
    <property type="match status" value="1"/>
</dbReference>
<gene>
    <name evidence="8" type="ORF">HHK36_013889</name>
</gene>
<dbReference type="PRINTS" id="PR00364">
    <property type="entry name" value="DISEASERSIST"/>
</dbReference>
<dbReference type="Proteomes" id="UP000655225">
    <property type="component" value="Unassembled WGS sequence"/>
</dbReference>
<dbReference type="Gene3D" id="1.10.8.430">
    <property type="entry name" value="Helical domain of apoptotic protease-activating factors"/>
    <property type="match status" value="1"/>
</dbReference>
<dbReference type="InterPro" id="IPR044974">
    <property type="entry name" value="Disease_R_plants"/>
</dbReference>
<feature type="domain" description="NB-ARC" evidence="4">
    <location>
        <begin position="175"/>
        <end position="349"/>
    </location>
</feature>
<dbReference type="Gene3D" id="1.20.5.4130">
    <property type="match status" value="1"/>
</dbReference>
<dbReference type="CDD" id="cd14798">
    <property type="entry name" value="RX-CC_like"/>
    <property type="match status" value="1"/>
</dbReference>
<dbReference type="OrthoDB" id="5855206at2759"/>
<evidence type="ECO:0000259" key="5">
    <source>
        <dbReference type="Pfam" id="PF18052"/>
    </source>
</evidence>
<dbReference type="GO" id="GO:0043531">
    <property type="term" value="F:ADP binding"/>
    <property type="evidence" value="ECO:0007669"/>
    <property type="project" value="InterPro"/>
</dbReference>
<evidence type="ECO:0000256" key="2">
    <source>
        <dbReference type="ARBA" id="ARBA00022741"/>
    </source>
</evidence>
<keyword evidence="1" id="KW-0677">Repeat</keyword>
<feature type="domain" description="Disease resistance R13L4/SHOC-2-like LRR" evidence="7">
    <location>
        <begin position="417"/>
        <end position="742"/>
    </location>
</feature>
<protein>
    <recommendedName>
        <fullName evidence="10">Disease resistance protein</fullName>
    </recommendedName>
</protein>
<dbReference type="InterPro" id="IPR002182">
    <property type="entry name" value="NB-ARC"/>
</dbReference>
<dbReference type="GO" id="GO:0098542">
    <property type="term" value="P:defense response to other organism"/>
    <property type="evidence" value="ECO:0007669"/>
    <property type="project" value="TreeGrafter"/>
</dbReference>
<keyword evidence="9" id="KW-1185">Reference proteome</keyword>
<evidence type="ECO:0000313" key="9">
    <source>
        <dbReference type="Proteomes" id="UP000655225"/>
    </source>
</evidence>
<accession>A0A834Z741</accession>
<keyword evidence="3" id="KW-0611">Plant defense</keyword>
<dbReference type="Gene3D" id="3.40.50.300">
    <property type="entry name" value="P-loop containing nucleotide triphosphate hydrolases"/>
    <property type="match status" value="1"/>
</dbReference>
<dbReference type="InterPro" id="IPR055414">
    <property type="entry name" value="LRR_R13L4/SHOC2-like"/>
</dbReference>
<evidence type="ECO:0000256" key="3">
    <source>
        <dbReference type="ARBA" id="ARBA00022821"/>
    </source>
</evidence>
<feature type="domain" description="Disease resistance protein winged helix" evidence="6">
    <location>
        <begin position="892"/>
        <end position="963"/>
    </location>
</feature>
<dbReference type="SUPFAM" id="SSF52540">
    <property type="entry name" value="P-loop containing nucleoside triphosphate hydrolases"/>
    <property type="match status" value="2"/>
</dbReference>
<dbReference type="InterPro" id="IPR027417">
    <property type="entry name" value="P-loop_NTPase"/>
</dbReference>
<dbReference type="InterPro" id="IPR038005">
    <property type="entry name" value="RX-like_CC"/>
</dbReference>
<dbReference type="FunFam" id="1.10.10.10:FF:000322">
    <property type="entry name" value="Probable disease resistance protein At1g63360"/>
    <property type="match status" value="1"/>
</dbReference>